<evidence type="ECO:0000313" key="14">
    <source>
        <dbReference type="EMBL" id="SFU96832.1"/>
    </source>
</evidence>
<dbReference type="HAMAP" id="MF_01576">
    <property type="entry name" value="THF_DHG_CYH"/>
    <property type="match status" value="1"/>
</dbReference>
<evidence type="ECO:0000256" key="10">
    <source>
        <dbReference type="ARBA" id="ARBA00023268"/>
    </source>
</evidence>
<dbReference type="AlphaFoldDB" id="A0A1I7KHF8"/>
<dbReference type="EC" id="3.5.4.9" evidence="11"/>
<dbReference type="STRING" id="392015.SAMN05421543_11617"/>
<dbReference type="EC" id="1.5.1.5" evidence="11"/>
<keyword evidence="2 11" id="KW-0554">One-carbon metabolism</keyword>
<proteinExistence type="inferred from homology"/>
<dbReference type="InterPro" id="IPR020631">
    <property type="entry name" value="THF_DH/CycHdrlase_NAD-bd_dom"/>
</dbReference>
<dbReference type="GO" id="GO:0006164">
    <property type="term" value="P:purine nucleotide biosynthetic process"/>
    <property type="evidence" value="ECO:0007669"/>
    <property type="project" value="UniProtKB-KW"/>
</dbReference>
<sequence length="290" mass="30294">MAKELRGKPVADALRAQLEADIAAWRTRDVTPRMVTVLVEGDPASLCYARAKGRVAAKLGVAYEVRTLPGHVTQAQLIQCIQSLNRDPAVHGVMLELPLPGHLSADEALRHLSPIKDVDGLTPANQMATVSGAPGIYPATPQACIRLLKHYGYTLAGRHVALVGCGKTVGMPLFHLLVREGATVTACHAGTPDLTPHLKRADIAFVAVGKAGLIRPEMVHPGLVVVDAGINELNDGIVGDVSPETAAIVAALTPTPGGVGAVTTMQLFANLLRAMHLQHAAGVLNVPAAV</sequence>
<name>A0A1I7KHF8_9BACL</name>
<dbReference type="GO" id="GO:0004477">
    <property type="term" value="F:methenyltetrahydrofolate cyclohydrolase activity"/>
    <property type="evidence" value="ECO:0007669"/>
    <property type="project" value="UniProtKB-UniRule"/>
</dbReference>
<comment type="similarity">
    <text evidence="11">Belongs to the tetrahydrofolate dehydrogenase/cyclohydrolase family.</text>
</comment>
<dbReference type="Proteomes" id="UP000183508">
    <property type="component" value="Unassembled WGS sequence"/>
</dbReference>
<feature type="binding site" evidence="11">
    <location>
        <begin position="164"/>
        <end position="166"/>
    </location>
    <ligand>
        <name>NADP(+)</name>
        <dbReference type="ChEBI" id="CHEBI:58349"/>
    </ligand>
</feature>
<dbReference type="InterPro" id="IPR036291">
    <property type="entry name" value="NAD(P)-bd_dom_sf"/>
</dbReference>
<evidence type="ECO:0000256" key="4">
    <source>
        <dbReference type="ARBA" id="ARBA00022755"/>
    </source>
</evidence>
<gene>
    <name evidence="11" type="primary">folD</name>
    <name evidence="14" type="ORF">SAMN05421543_11617</name>
</gene>
<evidence type="ECO:0000256" key="9">
    <source>
        <dbReference type="ARBA" id="ARBA00023167"/>
    </source>
</evidence>
<keyword evidence="15" id="KW-1185">Reference proteome</keyword>
<reference evidence="15" key="1">
    <citation type="submission" date="2016-10" db="EMBL/GenBank/DDBJ databases">
        <authorList>
            <person name="Varghese N."/>
        </authorList>
    </citation>
    <scope>NUCLEOTIDE SEQUENCE [LARGE SCALE GENOMIC DNA]</scope>
    <source>
        <strain evidence="15">DSM 17980</strain>
    </source>
</reference>
<dbReference type="UniPathway" id="UPA00193"/>
<dbReference type="Gene3D" id="3.40.50.720">
    <property type="entry name" value="NAD(P)-binding Rossmann-like Domain"/>
    <property type="match status" value="1"/>
</dbReference>
<dbReference type="SUPFAM" id="SSF53223">
    <property type="entry name" value="Aminoacid dehydrogenase-like, N-terminal domain"/>
    <property type="match status" value="1"/>
</dbReference>
<feature type="domain" description="Tetrahydrofolate dehydrogenase/cyclohydrolase NAD(P)-binding" evidence="13">
    <location>
        <begin position="138"/>
        <end position="277"/>
    </location>
</feature>
<comment type="catalytic activity">
    <reaction evidence="11">
        <text>(6R)-5,10-methenyltetrahydrofolate + H2O = (6R)-10-formyltetrahydrofolate + H(+)</text>
        <dbReference type="Rhea" id="RHEA:23700"/>
        <dbReference type="ChEBI" id="CHEBI:15377"/>
        <dbReference type="ChEBI" id="CHEBI:15378"/>
        <dbReference type="ChEBI" id="CHEBI:57455"/>
        <dbReference type="ChEBI" id="CHEBI:195366"/>
        <dbReference type="EC" id="3.5.4.9"/>
    </reaction>
</comment>
<dbReference type="RefSeq" id="WP_074954372.1">
    <property type="nucleotide sequence ID" value="NZ_FPBV01000016.1"/>
</dbReference>
<evidence type="ECO:0000256" key="6">
    <source>
        <dbReference type="ARBA" id="ARBA00022857"/>
    </source>
</evidence>
<dbReference type="GO" id="GO:0035999">
    <property type="term" value="P:tetrahydrofolate interconversion"/>
    <property type="evidence" value="ECO:0007669"/>
    <property type="project" value="UniProtKB-UniRule"/>
</dbReference>
<comment type="function">
    <text evidence="11">Catalyzes the oxidation of 5,10-methylenetetrahydrofolate to 5,10-methenyltetrahydrofolate and then the hydrolysis of 5,10-methenyltetrahydrofolate to 10-formyltetrahydrofolate.</text>
</comment>
<dbReference type="GO" id="GO:0004488">
    <property type="term" value="F:methylenetetrahydrofolate dehydrogenase (NADP+) activity"/>
    <property type="evidence" value="ECO:0007669"/>
    <property type="project" value="UniProtKB-UniRule"/>
</dbReference>
<keyword evidence="9 11" id="KW-0486">Methionine biosynthesis</keyword>
<evidence type="ECO:0000256" key="3">
    <source>
        <dbReference type="ARBA" id="ARBA00022605"/>
    </source>
</evidence>
<dbReference type="PANTHER" id="PTHR48099:SF5">
    <property type="entry name" value="C-1-TETRAHYDROFOLATE SYNTHASE, CYTOPLASMIC"/>
    <property type="match status" value="1"/>
</dbReference>
<keyword evidence="6 11" id="KW-0521">NADP</keyword>
<keyword evidence="8 11" id="KW-0368">Histidine biosynthesis</keyword>
<dbReference type="InterPro" id="IPR046346">
    <property type="entry name" value="Aminoacid_DH-like_N_sf"/>
</dbReference>
<feature type="binding site" evidence="11">
    <location>
        <position position="230"/>
    </location>
    <ligand>
        <name>NADP(+)</name>
        <dbReference type="ChEBI" id="CHEBI:58349"/>
    </ligand>
</feature>
<dbReference type="SUPFAM" id="SSF51735">
    <property type="entry name" value="NAD(P)-binding Rossmann-fold domains"/>
    <property type="match status" value="1"/>
</dbReference>
<dbReference type="CDD" id="cd01080">
    <property type="entry name" value="NAD_bind_m-THF_DH_Cyclohyd"/>
    <property type="match status" value="1"/>
</dbReference>
<dbReference type="GO" id="GO:0009086">
    <property type="term" value="P:methionine biosynthetic process"/>
    <property type="evidence" value="ECO:0007669"/>
    <property type="project" value="UniProtKB-KW"/>
</dbReference>
<dbReference type="InterPro" id="IPR020630">
    <property type="entry name" value="THF_DH/CycHdrlase_cat_dom"/>
</dbReference>
<dbReference type="GO" id="GO:0000105">
    <property type="term" value="P:L-histidine biosynthetic process"/>
    <property type="evidence" value="ECO:0007669"/>
    <property type="project" value="UniProtKB-KW"/>
</dbReference>
<keyword evidence="5 11" id="KW-0378">Hydrolase</keyword>
<evidence type="ECO:0000259" key="12">
    <source>
        <dbReference type="Pfam" id="PF00763"/>
    </source>
</evidence>
<dbReference type="OrthoDB" id="9803580at2"/>
<comment type="catalytic activity">
    <reaction evidence="11">
        <text>(6R)-5,10-methylene-5,6,7,8-tetrahydrofolate + NADP(+) = (6R)-5,10-methenyltetrahydrofolate + NADPH</text>
        <dbReference type="Rhea" id="RHEA:22812"/>
        <dbReference type="ChEBI" id="CHEBI:15636"/>
        <dbReference type="ChEBI" id="CHEBI:57455"/>
        <dbReference type="ChEBI" id="CHEBI:57783"/>
        <dbReference type="ChEBI" id="CHEBI:58349"/>
        <dbReference type="EC" id="1.5.1.5"/>
    </reaction>
</comment>
<evidence type="ECO:0000256" key="5">
    <source>
        <dbReference type="ARBA" id="ARBA00022801"/>
    </source>
</evidence>
<dbReference type="PRINTS" id="PR00085">
    <property type="entry name" value="THFDHDRGNASE"/>
</dbReference>
<keyword evidence="3 11" id="KW-0028">Amino-acid biosynthesis</keyword>
<comment type="pathway">
    <text evidence="1 11">One-carbon metabolism; tetrahydrofolate interconversion.</text>
</comment>
<evidence type="ECO:0000313" key="15">
    <source>
        <dbReference type="Proteomes" id="UP000183508"/>
    </source>
</evidence>
<evidence type="ECO:0000256" key="11">
    <source>
        <dbReference type="HAMAP-Rule" id="MF_01576"/>
    </source>
</evidence>
<comment type="subunit">
    <text evidence="11">Homodimer.</text>
</comment>
<dbReference type="GO" id="GO:0005829">
    <property type="term" value="C:cytosol"/>
    <property type="evidence" value="ECO:0007669"/>
    <property type="project" value="TreeGrafter"/>
</dbReference>
<evidence type="ECO:0000259" key="13">
    <source>
        <dbReference type="Pfam" id="PF02882"/>
    </source>
</evidence>
<keyword evidence="4 11" id="KW-0658">Purine biosynthesis</keyword>
<dbReference type="eggNOG" id="COG0190">
    <property type="taxonomic scope" value="Bacteria"/>
</dbReference>
<accession>A0A1I7KHF8</accession>
<dbReference type="InterPro" id="IPR000672">
    <property type="entry name" value="THF_DH/CycHdrlase"/>
</dbReference>
<evidence type="ECO:0000256" key="1">
    <source>
        <dbReference type="ARBA" id="ARBA00004777"/>
    </source>
</evidence>
<protein>
    <recommendedName>
        <fullName evidence="11">Bifunctional protein FolD</fullName>
    </recommendedName>
    <domain>
        <recommendedName>
            <fullName evidence="11">Methylenetetrahydrofolate dehydrogenase</fullName>
            <ecNumber evidence="11">1.5.1.5</ecNumber>
        </recommendedName>
    </domain>
    <domain>
        <recommendedName>
            <fullName evidence="11">Methenyltetrahydrofolate cyclohydrolase</fullName>
            <ecNumber evidence="11">3.5.4.9</ecNumber>
        </recommendedName>
    </domain>
</protein>
<dbReference type="EMBL" id="FPBV01000016">
    <property type="protein sequence ID" value="SFU96832.1"/>
    <property type="molecule type" value="Genomic_DNA"/>
</dbReference>
<organism evidence="14 15">
    <name type="scientific">Alicyclobacillus macrosporangiidus</name>
    <dbReference type="NCBI Taxonomy" id="392015"/>
    <lineage>
        <taxon>Bacteria</taxon>
        <taxon>Bacillati</taxon>
        <taxon>Bacillota</taxon>
        <taxon>Bacilli</taxon>
        <taxon>Bacillales</taxon>
        <taxon>Alicyclobacillaceae</taxon>
        <taxon>Alicyclobacillus</taxon>
    </lineage>
</organism>
<feature type="domain" description="Tetrahydrofolate dehydrogenase/cyclohydrolase catalytic" evidence="12">
    <location>
        <begin position="5"/>
        <end position="119"/>
    </location>
</feature>
<dbReference type="Gene3D" id="3.40.50.10860">
    <property type="entry name" value="Leucine Dehydrogenase, chain A, domain 1"/>
    <property type="match status" value="1"/>
</dbReference>
<dbReference type="PANTHER" id="PTHR48099">
    <property type="entry name" value="C-1-TETRAHYDROFOLATE SYNTHASE, CYTOPLASMIC-RELATED"/>
    <property type="match status" value="1"/>
</dbReference>
<keyword evidence="7 11" id="KW-0560">Oxidoreductase</keyword>
<evidence type="ECO:0000256" key="7">
    <source>
        <dbReference type="ARBA" id="ARBA00023002"/>
    </source>
</evidence>
<dbReference type="Pfam" id="PF02882">
    <property type="entry name" value="THF_DHG_CYH_C"/>
    <property type="match status" value="1"/>
</dbReference>
<evidence type="ECO:0000256" key="8">
    <source>
        <dbReference type="ARBA" id="ARBA00023102"/>
    </source>
</evidence>
<comment type="caution">
    <text evidence="11">Lacks conserved residue(s) required for the propagation of feature annotation.</text>
</comment>
<evidence type="ECO:0000256" key="2">
    <source>
        <dbReference type="ARBA" id="ARBA00022563"/>
    </source>
</evidence>
<keyword evidence="10 11" id="KW-0511">Multifunctional enzyme</keyword>
<dbReference type="Pfam" id="PF00763">
    <property type="entry name" value="THF_DHG_CYH"/>
    <property type="match status" value="1"/>
</dbReference>